<evidence type="ECO:0000313" key="2">
    <source>
        <dbReference type="EMBL" id="KYK55213.1"/>
    </source>
</evidence>
<dbReference type="EMBL" id="LAYC01000003">
    <property type="protein sequence ID" value="KYK55213.1"/>
    <property type="molecule type" value="Genomic_DNA"/>
</dbReference>
<evidence type="ECO:0000259" key="1">
    <source>
        <dbReference type="PROSITE" id="PS50234"/>
    </source>
</evidence>
<dbReference type="STRING" id="98403.A0A151GDT4"/>
<dbReference type="GeneID" id="63719818"/>
<dbReference type="PROSITE" id="PS50234">
    <property type="entry name" value="VWFA"/>
    <property type="match status" value="1"/>
</dbReference>
<feature type="domain" description="VWFA" evidence="1">
    <location>
        <begin position="38"/>
        <end position="247"/>
    </location>
</feature>
<organism evidence="2 3">
    <name type="scientific">Drechmeria coniospora</name>
    <name type="common">Nematophagous fungus</name>
    <name type="synonym">Meria coniospora</name>
    <dbReference type="NCBI Taxonomy" id="98403"/>
    <lineage>
        <taxon>Eukaryota</taxon>
        <taxon>Fungi</taxon>
        <taxon>Dikarya</taxon>
        <taxon>Ascomycota</taxon>
        <taxon>Pezizomycotina</taxon>
        <taxon>Sordariomycetes</taxon>
        <taxon>Hypocreomycetidae</taxon>
        <taxon>Hypocreales</taxon>
        <taxon>Ophiocordycipitaceae</taxon>
        <taxon>Drechmeria</taxon>
    </lineage>
</organism>
<dbReference type="Proteomes" id="UP000076580">
    <property type="component" value="Chromosome 03"/>
</dbReference>
<dbReference type="RefSeq" id="XP_040654565.1">
    <property type="nucleotide sequence ID" value="XM_040804461.1"/>
</dbReference>
<reference evidence="2 3" key="1">
    <citation type="journal article" date="2016" name="Sci. Rep.">
        <title>Insights into Adaptations to a Near-Obligate Nematode Endoparasitic Lifestyle from the Finished Genome of Drechmeria coniospora.</title>
        <authorList>
            <person name="Zhang L."/>
            <person name="Zhou Z."/>
            <person name="Guo Q."/>
            <person name="Fokkens L."/>
            <person name="Miskei M."/>
            <person name="Pocsi I."/>
            <person name="Zhang W."/>
            <person name="Chen M."/>
            <person name="Wang L."/>
            <person name="Sun Y."/>
            <person name="Donzelli B.G."/>
            <person name="Gibson D.M."/>
            <person name="Nelson D.R."/>
            <person name="Luo J.G."/>
            <person name="Rep M."/>
            <person name="Liu H."/>
            <person name="Yang S."/>
            <person name="Wang J."/>
            <person name="Krasnoff S.B."/>
            <person name="Xu Y."/>
            <person name="Molnar I."/>
            <person name="Lin M."/>
        </authorList>
    </citation>
    <scope>NUCLEOTIDE SEQUENCE [LARGE SCALE GENOMIC DNA]</scope>
    <source>
        <strain evidence="2 3">ARSEF 6962</strain>
    </source>
</reference>
<dbReference type="Gene3D" id="3.40.50.410">
    <property type="entry name" value="von Willebrand factor, type A domain"/>
    <property type="match status" value="1"/>
</dbReference>
<dbReference type="PANTHER" id="PTHR34706">
    <property type="entry name" value="SLR1338 PROTEIN"/>
    <property type="match status" value="1"/>
</dbReference>
<proteinExistence type="predicted"/>
<dbReference type="InterPro" id="IPR002035">
    <property type="entry name" value="VWF_A"/>
</dbReference>
<accession>A0A151GDT4</accession>
<evidence type="ECO:0000313" key="3">
    <source>
        <dbReference type="Proteomes" id="UP000076580"/>
    </source>
</evidence>
<dbReference type="InterPro" id="IPR036465">
    <property type="entry name" value="vWFA_dom_sf"/>
</dbReference>
<dbReference type="InParanoid" id="A0A151GDT4"/>
<gene>
    <name evidence="2" type="ORF">DCS_07175</name>
</gene>
<comment type="caution">
    <text evidence="2">The sequence shown here is derived from an EMBL/GenBank/DDBJ whole genome shotgun (WGS) entry which is preliminary data.</text>
</comment>
<keyword evidence="3" id="KW-1185">Reference proteome</keyword>
<name>A0A151GDT4_DRECN</name>
<dbReference type="AlphaFoldDB" id="A0A151GDT4"/>
<dbReference type="SUPFAM" id="SSF53300">
    <property type="entry name" value="vWA-like"/>
    <property type="match status" value="1"/>
</dbReference>
<sequence length="268" mass="29401">MPSDAAPPAYSAAPAASMYTPENMVRDDDAYYFLFLFDTIFLIDDSSSMLGPRWREVQAALQQITPVCTSHDDDGVDLYFMNHQSQNSSLSKASSGYYGLTDPAAVDDLFRAVRPCGPTPTRSRIEHILEPYFDILARAEDVQDVKPLNLIVITDGMPGPARSSGNPHLPEPAIVGYARRLDELGAPDYQVGIQFIQVGDDPLATLSLQELDDGLSQKHGVRDMVDTLKYGDGNYKTLTADEILKAVLGGVNKRLDNQRARSGVSTMR</sequence>
<dbReference type="PANTHER" id="PTHR34706:SF1">
    <property type="entry name" value="VWFA DOMAIN-CONTAINING PROTEIN"/>
    <property type="match status" value="1"/>
</dbReference>
<protein>
    <recommendedName>
        <fullName evidence="1">VWFA domain-containing protein</fullName>
    </recommendedName>
</protein>